<feature type="chain" id="PRO_5030974485" evidence="1">
    <location>
        <begin position="22"/>
        <end position="325"/>
    </location>
</feature>
<comment type="caution">
    <text evidence="2">The sequence shown here is derived from an EMBL/GenBank/DDBJ whole genome shotgun (WGS) entry which is preliminary data.</text>
</comment>
<dbReference type="Proteomes" id="UP000885672">
    <property type="component" value="Unassembled WGS sequence"/>
</dbReference>
<reference evidence="2" key="1">
    <citation type="journal article" date="2020" name="mSystems">
        <title>Genome- and Community-Level Interaction Insights into Carbon Utilization and Element Cycling Functions of Hydrothermarchaeota in Hydrothermal Sediment.</title>
        <authorList>
            <person name="Zhou Z."/>
            <person name="Liu Y."/>
            <person name="Xu W."/>
            <person name="Pan J."/>
            <person name="Luo Z.H."/>
            <person name="Li M."/>
        </authorList>
    </citation>
    <scope>NUCLEOTIDE SEQUENCE [LARGE SCALE GENOMIC DNA]</scope>
    <source>
        <strain evidence="2">SpSt-1182</strain>
    </source>
</reference>
<keyword evidence="1" id="KW-0732">Signal</keyword>
<evidence type="ECO:0000313" key="2">
    <source>
        <dbReference type="EMBL" id="HDQ99055.1"/>
    </source>
</evidence>
<name>A0A7V0T566_UNCW3</name>
<accession>A0A7V0T566</accession>
<feature type="signal peptide" evidence="1">
    <location>
        <begin position="1"/>
        <end position="21"/>
    </location>
</feature>
<organism evidence="2">
    <name type="scientific">candidate division WOR-3 bacterium</name>
    <dbReference type="NCBI Taxonomy" id="2052148"/>
    <lineage>
        <taxon>Bacteria</taxon>
        <taxon>Bacteria division WOR-3</taxon>
    </lineage>
</organism>
<proteinExistence type="predicted"/>
<dbReference type="PROSITE" id="PS51257">
    <property type="entry name" value="PROKAR_LIPOPROTEIN"/>
    <property type="match status" value="1"/>
</dbReference>
<evidence type="ECO:0000256" key="1">
    <source>
        <dbReference type="SAM" id="SignalP"/>
    </source>
</evidence>
<dbReference type="AlphaFoldDB" id="A0A7V0T566"/>
<gene>
    <name evidence="2" type="ORF">ENN51_02035</name>
</gene>
<protein>
    <submittedName>
        <fullName evidence="2">Uncharacterized protein</fullName>
    </submittedName>
</protein>
<dbReference type="EMBL" id="DSBX01000077">
    <property type="protein sequence ID" value="HDQ99055.1"/>
    <property type="molecule type" value="Genomic_DNA"/>
</dbReference>
<sequence>MNLLRTSLLVAALFVAAGLLAGCATGTAGVRGAGMVSPEAPVAPVLPPAEFEMPARLPVVAEPGEVVEPVPGGGVDWADRTVRARGSGVVDPGASNPAQARLMAERAAVVVAQRNLLEIVKGVRVDSDTRVENFMTDYDVVYTRVEGYVKGARQRGPAKFDEAAGIVEVELEMNLDGPQGVNEALAPVLGAAGAGMPGGPVPAAVADFLRQYSGLVFDGGAAGLKPSLYPKIYDENGNLLLDTREYAGFLGQGGQGALQFIQDLDRVLARPEFARRPLVLKVRQVTGRLGTDLVLGGADADKLKWLKEGFRYVAGVGRFLLKVLL</sequence>